<reference evidence="2" key="1">
    <citation type="submission" date="2013-08" db="EMBL/GenBank/DDBJ databases">
        <authorList>
            <person name="Mendez C."/>
            <person name="Richter M."/>
            <person name="Ferrer M."/>
            <person name="Sanchez J."/>
        </authorList>
    </citation>
    <scope>NUCLEOTIDE SEQUENCE</scope>
</reference>
<evidence type="ECO:0000313" key="2">
    <source>
        <dbReference type="EMBL" id="EQD51870.1"/>
    </source>
</evidence>
<dbReference type="AlphaFoldDB" id="T1BC95"/>
<dbReference type="GO" id="GO:0008410">
    <property type="term" value="F:CoA-transferase activity"/>
    <property type="evidence" value="ECO:0007669"/>
    <property type="project" value="TreeGrafter"/>
</dbReference>
<evidence type="ECO:0000256" key="1">
    <source>
        <dbReference type="ARBA" id="ARBA00022679"/>
    </source>
</evidence>
<dbReference type="PANTHER" id="PTHR48207:SF4">
    <property type="entry name" value="BLL6097 PROTEIN"/>
    <property type="match status" value="1"/>
</dbReference>
<reference evidence="2" key="2">
    <citation type="journal article" date="2014" name="ISME J.">
        <title>Microbial stratification in low pH oxic and suboxic macroscopic growths along an acid mine drainage.</title>
        <authorList>
            <person name="Mendez-Garcia C."/>
            <person name="Mesa V."/>
            <person name="Sprenger R.R."/>
            <person name="Richter M."/>
            <person name="Diez M.S."/>
            <person name="Solano J."/>
            <person name="Bargiela R."/>
            <person name="Golyshina O.V."/>
            <person name="Manteca A."/>
            <person name="Ramos J.L."/>
            <person name="Gallego J.R."/>
            <person name="Llorente I."/>
            <person name="Martins Dos Santos V.A."/>
            <person name="Jensen O.N."/>
            <person name="Pelaez A.I."/>
            <person name="Sanchez J."/>
            <person name="Ferrer M."/>
        </authorList>
    </citation>
    <scope>NUCLEOTIDE SEQUENCE</scope>
</reference>
<organism evidence="2">
    <name type="scientific">mine drainage metagenome</name>
    <dbReference type="NCBI Taxonomy" id="410659"/>
    <lineage>
        <taxon>unclassified sequences</taxon>
        <taxon>metagenomes</taxon>
        <taxon>ecological metagenomes</taxon>
    </lineage>
</organism>
<comment type="caution">
    <text evidence="2">The sequence shown here is derived from an EMBL/GenBank/DDBJ whole genome shotgun (WGS) entry which is preliminary data.</text>
</comment>
<sequence length="112" mass="12225">MLDLATMIAAPAAAGYLAEFGADVIKVEKPGEGDPQRKWGTSKGGVALYWKSLSRNKRSLTLDLRVPEGAAILKRLVEKADVVISNFRPGTLERWELGYDTLARINPGLVML</sequence>
<protein>
    <submittedName>
        <fullName evidence="2">L-carnitine dehydratase/bile acid-inducible protein F</fullName>
    </submittedName>
</protein>
<dbReference type="SUPFAM" id="SSF89796">
    <property type="entry name" value="CoA-transferase family III (CaiB/BaiF)"/>
    <property type="match status" value="1"/>
</dbReference>
<dbReference type="InterPro" id="IPR023606">
    <property type="entry name" value="CoA-Trfase_III_dom_1_sf"/>
</dbReference>
<dbReference type="Pfam" id="PF02515">
    <property type="entry name" value="CoA_transf_3"/>
    <property type="match status" value="1"/>
</dbReference>
<proteinExistence type="predicted"/>
<keyword evidence="1" id="KW-0808">Transferase</keyword>
<dbReference type="InterPro" id="IPR003673">
    <property type="entry name" value="CoA-Trfase_fam_III"/>
</dbReference>
<dbReference type="InterPro" id="IPR050483">
    <property type="entry name" value="CoA-transferase_III_domain"/>
</dbReference>
<gene>
    <name evidence="2" type="ORF">B2A_06770</name>
</gene>
<accession>T1BC95</accession>
<dbReference type="EMBL" id="AUZZ01004816">
    <property type="protein sequence ID" value="EQD51870.1"/>
    <property type="molecule type" value="Genomic_DNA"/>
</dbReference>
<dbReference type="PANTHER" id="PTHR48207">
    <property type="entry name" value="SUCCINATE--HYDROXYMETHYLGLUTARATE COA-TRANSFERASE"/>
    <property type="match status" value="1"/>
</dbReference>
<dbReference type="Gene3D" id="3.40.50.10540">
    <property type="entry name" value="Crotonobetainyl-coa:carnitine coa-transferase, domain 1"/>
    <property type="match status" value="1"/>
</dbReference>
<feature type="non-terminal residue" evidence="2">
    <location>
        <position position="112"/>
    </location>
</feature>
<name>T1BC95_9ZZZZ</name>